<evidence type="ECO:0000256" key="16">
    <source>
        <dbReference type="ARBA" id="ARBA00023004"/>
    </source>
</evidence>
<dbReference type="Pfam" id="PF01786">
    <property type="entry name" value="AOX"/>
    <property type="match status" value="1"/>
</dbReference>
<feature type="transmembrane region" description="Helical" evidence="24">
    <location>
        <begin position="150"/>
        <end position="170"/>
    </location>
</feature>
<comment type="subcellular location">
    <subcellularLocation>
        <location evidence="2">Membrane</location>
    </subcellularLocation>
</comment>
<keyword evidence="14 24" id="KW-1133">Transmembrane helix</keyword>
<dbReference type="InterPro" id="IPR013751">
    <property type="entry name" value="ACP_syn_III_N"/>
</dbReference>
<dbReference type="InterPro" id="IPR038659">
    <property type="entry name" value="AOX_sf"/>
</dbReference>
<comment type="catalytic activity">
    <reaction evidence="20">
        <text>malonyl-[ACP] + acetyl-CoA + H(+) = 3-oxobutanoyl-[ACP] + CO2 + CoA</text>
        <dbReference type="Rhea" id="RHEA:12080"/>
        <dbReference type="Rhea" id="RHEA-COMP:9623"/>
        <dbReference type="Rhea" id="RHEA-COMP:9625"/>
        <dbReference type="ChEBI" id="CHEBI:15378"/>
        <dbReference type="ChEBI" id="CHEBI:16526"/>
        <dbReference type="ChEBI" id="CHEBI:57287"/>
        <dbReference type="ChEBI" id="CHEBI:57288"/>
        <dbReference type="ChEBI" id="CHEBI:78449"/>
        <dbReference type="ChEBI" id="CHEBI:78450"/>
        <dbReference type="EC" id="2.3.1.180"/>
    </reaction>
</comment>
<evidence type="ECO:0000256" key="14">
    <source>
        <dbReference type="ARBA" id="ARBA00022989"/>
    </source>
</evidence>
<dbReference type="InterPro" id="IPR004655">
    <property type="entry name" value="FabH"/>
</dbReference>
<feature type="compositionally biased region" description="Basic and acidic residues" evidence="23">
    <location>
        <begin position="333"/>
        <end position="352"/>
    </location>
</feature>
<keyword evidence="12" id="KW-0276">Fatty acid metabolism</keyword>
<keyword evidence="7" id="KW-0444">Lipid biosynthesis</keyword>
<dbReference type="Gene3D" id="3.40.47.10">
    <property type="match status" value="1"/>
</dbReference>
<keyword evidence="9" id="KW-0808">Transferase</keyword>
<dbReference type="Proteomes" id="UP001465755">
    <property type="component" value="Unassembled WGS sequence"/>
</dbReference>
<dbReference type="GO" id="GO:0098803">
    <property type="term" value="C:respiratory chain complex"/>
    <property type="evidence" value="ECO:0007669"/>
    <property type="project" value="UniProtKB-UniRule"/>
</dbReference>
<dbReference type="GO" id="GO:0004315">
    <property type="term" value="F:3-oxoacyl-[acyl-carrier-protein] synthase activity"/>
    <property type="evidence" value="ECO:0007669"/>
    <property type="project" value="InterPro"/>
</dbReference>
<comment type="caution">
    <text evidence="27">The sequence shown here is derived from an EMBL/GenBank/DDBJ whole genome shotgun (WGS) entry which is preliminary data.</text>
</comment>
<feature type="domain" description="Beta-ketoacyl-[acyl-carrier-protein] synthase III N-terminal" evidence="26">
    <location>
        <begin position="540"/>
        <end position="618"/>
    </location>
</feature>
<evidence type="ECO:0000256" key="18">
    <source>
        <dbReference type="ARBA" id="ARBA00023136"/>
    </source>
</evidence>
<dbReference type="InterPro" id="IPR013747">
    <property type="entry name" value="ACP_syn_III_C"/>
</dbReference>
<evidence type="ECO:0000256" key="12">
    <source>
        <dbReference type="ARBA" id="ARBA00022832"/>
    </source>
</evidence>
<proteinExistence type="inferred from homology"/>
<dbReference type="GO" id="GO:0033818">
    <property type="term" value="F:beta-ketoacyl-acyl-carrier-protein synthase III activity"/>
    <property type="evidence" value="ECO:0007669"/>
    <property type="project" value="UniProtKB-EC"/>
</dbReference>
<evidence type="ECO:0000259" key="26">
    <source>
        <dbReference type="Pfam" id="PF08545"/>
    </source>
</evidence>
<evidence type="ECO:0000256" key="10">
    <source>
        <dbReference type="ARBA" id="ARBA00022692"/>
    </source>
</evidence>
<gene>
    <name evidence="27" type="ORF">WJX73_005537</name>
</gene>
<evidence type="ECO:0000256" key="8">
    <source>
        <dbReference type="ARBA" id="ARBA00022660"/>
    </source>
</evidence>
<evidence type="ECO:0000256" key="2">
    <source>
        <dbReference type="ARBA" id="ARBA00004370"/>
    </source>
</evidence>
<evidence type="ECO:0000313" key="28">
    <source>
        <dbReference type="Proteomes" id="UP001465755"/>
    </source>
</evidence>
<comment type="similarity">
    <text evidence="4 22">Belongs to the alternative oxidase family.</text>
</comment>
<feature type="domain" description="Beta-ketoacyl-[acyl-carrier-protein] synthase III C-terminal" evidence="25">
    <location>
        <begin position="674"/>
        <end position="763"/>
    </location>
</feature>
<evidence type="ECO:0000256" key="20">
    <source>
        <dbReference type="ARBA" id="ARBA00052419"/>
    </source>
</evidence>
<dbReference type="GO" id="GO:0006633">
    <property type="term" value="P:fatty acid biosynthetic process"/>
    <property type="evidence" value="ECO:0007669"/>
    <property type="project" value="UniProtKB-KW"/>
</dbReference>
<dbReference type="NCBIfam" id="TIGR00747">
    <property type="entry name" value="fabH"/>
    <property type="match status" value="1"/>
</dbReference>
<reference evidence="27 28" key="1">
    <citation type="journal article" date="2024" name="Nat. Commun.">
        <title>Phylogenomics reveals the evolutionary origins of lichenization in chlorophyte algae.</title>
        <authorList>
            <person name="Puginier C."/>
            <person name="Libourel C."/>
            <person name="Otte J."/>
            <person name="Skaloud P."/>
            <person name="Haon M."/>
            <person name="Grisel S."/>
            <person name="Petersen M."/>
            <person name="Berrin J.G."/>
            <person name="Delaux P.M."/>
            <person name="Dal Grande F."/>
            <person name="Keller J."/>
        </authorList>
    </citation>
    <scope>NUCLEOTIDE SEQUENCE [LARGE SCALE GENOMIC DNA]</scope>
    <source>
        <strain evidence="27 28">SAG 2036</strain>
    </source>
</reference>
<dbReference type="EMBL" id="JALJOQ010000077">
    <property type="protein sequence ID" value="KAK9801334.1"/>
    <property type="molecule type" value="Genomic_DNA"/>
</dbReference>
<dbReference type="Pfam" id="PF08545">
    <property type="entry name" value="ACP_syn_III"/>
    <property type="match status" value="1"/>
</dbReference>
<evidence type="ECO:0000256" key="7">
    <source>
        <dbReference type="ARBA" id="ARBA00022516"/>
    </source>
</evidence>
<dbReference type="GO" id="GO:0102721">
    <property type="term" value="F:ubiquinol:oxygen oxidoreductase activity"/>
    <property type="evidence" value="ECO:0007669"/>
    <property type="project" value="UniProtKB-EC"/>
</dbReference>
<dbReference type="GO" id="GO:0046872">
    <property type="term" value="F:metal ion binding"/>
    <property type="evidence" value="ECO:0007669"/>
    <property type="project" value="UniProtKB-UniRule"/>
</dbReference>
<keyword evidence="8 22" id="KW-0679">Respiratory chain</keyword>
<keyword evidence="19" id="KW-0275">Fatty acid biosynthesis</keyword>
<organism evidence="27 28">
    <name type="scientific">Symbiochloris irregularis</name>
    <dbReference type="NCBI Taxonomy" id="706552"/>
    <lineage>
        <taxon>Eukaryota</taxon>
        <taxon>Viridiplantae</taxon>
        <taxon>Chlorophyta</taxon>
        <taxon>core chlorophytes</taxon>
        <taxon>Trebouxiophyceae</taxon>
        <taxon>Trebouxiales</taxon>
        <taxon>Trebouxiaceae</taxon>
        <taxon>Symbiochloris</taxon>
    </lineage>
</organism>
<evidence type="ECO:0000256" key="19">
    <source>
        <dbReference type="ARBA" id="ARBA00023160"/>
    </source>
</evidence>
<evidence type="ECO:0000256" key="15">
    <source>
        <dbReference type="ARBA" id="ARBA00023002"/>
    </source>
</evidence>
<dbReference type="Gene3D" id="1.20.1260.140">
    <property type="entry name" value="Alternative oxidase"/>
    <property type="match status" value="1"/>
</dbReference>
<keyword evidence="18 22" id="KW-0472">Membrane</keyword>
<evidence type="ECO:0000256" key="4">
    <source>
        <dbReference type="ARBA" id="ARBA00008388"/>
    </source>
</evidence>
<comment type="function">
    <text evidence="21">Catalyzes the condensation reaction of fatty acid synthesis by the addition to an acyl acceptor of two carbons from malonyl-ACP. KAS III catalyzes the first condensation reaction which initiates fatty acid synthesis and may therefore play a role in governing the total rate of fatty acid production. Possesses both acetoacetyl-ACP synthase and acetyl transacylase activities.</text>
</comment>
<comment type="cofactor">
    <cofactor evidence="22">
        <name>Fe cation</name>
        <dbReference type="ChEBI" id="CHEBI:24875"/>
    </cofactor>
    <text evidence="22">Binds 2 iron ions per subunit.</text>
</comment>
<feature type="region of interest" description="Disordered" evidence="23">
    <location>
        <begin position="288"/>
        <end position="366"/>
    </location>
</feature>
<sequence length="764" mass="82092">MTERRCQTKLSVAARIFNCLVADMDRVTDDRMFRSRLPAPPTAHAKIGYSLAILAKKGVGALATALFRLPLCGNQLEDQYTRRTLWQLALLEAACSIPGHVEGLVILLKQLVFAQPAPDRLKSCLEDASDSYTRLTTWIELLQPRLIGRLLLLVMQAAVFVAYLLGFLIAPEASLSCAAYLESVSSQAYELTCIETQADTGLLHHFGDQVLPWNQMTIGSTVRDALPKFCIQAEERSATLLSAAHSEESIWSLCLQTLSSSRSKASQAPLQQTAPEDAKPKEIAVPQMEPSGTLSPIPADRANSPADRNPRWRPSSNSSLNKVSQLFESKWATPRDHAADVDDIKQRDRISEDSSAGLPPPTEVAGNYKAGASAVDSNGDVAPSAEGWLVFPQPVKDATSRDASPVEEEREASSPGPAQEGTGVELPKLASQQEEFMDAQESCGSAVPSSVLTNHDLEKLVETNDAWITTRTGIRERRILAEGETLSHLAVTSSLRALEMAGIEAQDLDLVLLATSSPDDAFGSACQVQAEIGAKRSLAFDLTAACSGFVIGLVTATQFIRTGTYRNVLVIGADALSRYIDWRDRATCILFGDGCGAVVLTAQEGQCSLLSSSMFSDGLGHKHLRADFTGGGNKAFSSAGCASGRAAYNNIVMNGSEVFRFAVRAVPKVVQQSLDAADLQVQDLDWLVLHQANQRILDSAAERLGFPAERVVSNLAKYGNTSAASIPLVLDEAVRGGKIQPGHTLAMAGFGAGLTWASAIVRWQ</sequence>
<accession>A0AAW1NXT6</accession>
<dbReference type="SUPFAM" id="SSF53901">
    <property type="entry name" value="Thiolase-like"/>
    <property type="match status" value="1"/>
</dbReference>
<dbReference type="FunFam" id="3.40.47.10:FF:000004">
    <property type="entry name" value="3-oxoacyl-[acyl-carrier-protein] synthase 3"/>
    <property type="match status" value="1"/>
</dbReference>
<dbReference type="GO" id="GO:0009916">
    <property type="term" value="F:alternative oxidase activity"/>
    <property type="evidence" value="ECO:0007669"/>
    <property type="project" value="UniProtKB-UniRule"/>
</dbReference>
<dbReference type="EC" id="1.10.3.11" evidence="22"/>
<comment type="pathway">
    <text evidence="3">Lipid metabolism; fatty acid biosynthesis.</text>
</comment>
<keyword evidence="10 22" id="KW-0812">Transmembrane</keyword>
<keyword evidence="16 22" id="KW-0408">Iron</keyword>
<dbReference type="NCBIfam" id="NF006829">
    <property type="entry name" value="PRK09352.1"/>
    <property type="match status" value="1"/>
</dbReference>
<evidence type="ECO:0000256" key="21">
    <source>
        <dbReference type="ARBA" id="ARBA00057449"/>
    </source>
</evidence>
<evidence type="ECO:0000256" key="17">
    <source>
        <dbReference type="ARBA" id="ARBA00023098"/>
    </source>
</evidence>
<evidence type="ECO:0000256" key="23">
    <source>
        <dbReference type="SAM" id="MobiDB-lite"/>
    </source>
</evidence>
<keyword evidence="15 22" id="KW-0560">Oxidoreductase</keyword>
<dbReference type="AlphaFoldDB" id="A0AAW1NXT6"/>
<evidence type="ECO:0000256" key="9">
    <source>
        <dbReference type="ARBA" id="ARBA00022679"/>
    </source>
</evidence>
<name>A0AAW1NXT6_9CHLO</name>
<evidence type="ECO:0000256" key="5">
    <source>
        <dbReference type="ARBA" id="ARBA00008642"/>
    </source>
</evidence>
<evidence type="ECO:0000256" key="24">
    <source>
        <dbReference type="SAM" id="Phobius"/>
    </source>
</evidence>
<dbReference type="PANTHER" id="PTHR43091">
    <property type="entry name" value="3-OXOACYL-[ACYL-CARRIER-PROTEIN] SYNTHASE"/>
    <property type="match status" value="1"/>
</dbReference>
<keyword evidence="13 22" id="KW-0249">Electron transport</keyword>
<evidence type="ECO:0000256" key="1">
    <source>
        <dbReference type="ARBA" id="ARBA00001192"/>
    </source>
</evidence>
<keyword evidence="11 22" id="KW-0479">Metal-binding</keyword>
<comment type="similarity">
    <text evidence="5">Belongs to the thiolase-like superfamily. FabH family.</text>
</comment>
<dbReference type="InterPro" id="IPR016039">
    <property type="entry name" value="Thiolase-like"/>
</dbReference>
<evidence type="ECO:0000256" key="11">
    <source>
        <dbReference type="ARBA" id="ARBA00022723"/>
    </source>
</evidence>
<dbReference type="PANTHER" id="PTHR43091:SF1">
    <property type="entry name" value="BETA-KETOACYL-[ACYL-CARRIER-PROTEIN] SYNTHASE III, CHLOROPLASTIC"/>
    <property type="match status" value="1"/>
</dbReference>
<feature type="region of interest" description="Disordered" evidence="23">
    <location>
        <begin position="395"/>
        <end position="424"/>
    </location>
</feature>
<keyword evidence="28" id="KW-1185">Reference proteome</keyword>
<dbReference type="InterPro" id="IPR002680">
    <property type="entry name" value="AOX"/>
</dbReference>
<evidence type="ECO:0000259" key="25">
    <source>
        <dbReference type="Pfam" id="PF08541"/>
    </source>
</evidence>
<keyword evidence="6" id="KW-0813">Transport</keyword>
<dbReference type="GO" id="GO:0106292">
    <property type="term" value="F:superoxide-generating NADPH oxidase activity"/>
    <property type="evidence" value="ECO:0007669"/>
    <property type="project" value="UniProtKB-ARBA"/>
</dbReference>
<evidence type="ECO:0000256" key="3">
    <source>
        <dbReference type="ARBA" id="ARBA00005194"/>
    </source>
</evidence>
<evidence type="ECO:0000313" key="27">
    <source>
        <dbReference type="EMBL" id="KAK9801334.1"/>
    </source>
</evidence>
<evidence type="ECO:0000256" key="22">
    <source>
        <dbReference type="RuleBase" id="RU003779"/>
    </source>
</evidence>
<evidence type="ECO:0000256" key="13">
    <source>
        <dbReference type="ARBA" id="ARBA00022982"/>
    </source>
</evidence>
<dbReference type="HAMAP" id="MF_01815">
    <property type="entry name" value="FabH"/>
    <property type="match status" value="1"/>
</dbReference>
<keyword evidence="17" id="KW-0443">Lipid metabolism</keyword>
<dbReference type="CDD" id="cd00830">
    <property type="entry name" value="KAS_III"/>
    <property type="match status" value="1"/>
</dbReference>
<comment type="catalytic activity">
    <reaction evidence="1 22">
        <text>2 a ubiquinol + O2 = 2 a ubiquinone + 2 H2O</text>
        <dbReference type="Rhea" id="RHEA:30255"/>
        <dbReference type="Rhea" id="RHEA-COMP:9565"/>
        <dbReference type="Rhea" id="RHEA-COMP:9566"/>
        <dbReference type="ChEBI" id="CHEBI:15377"/>
        <dbReference type="ChEBI" id="CHEBI:15379"/>
        <dbReference type="ChEBI" id="CHEBI:16389"/>
        <dbReference type="ChEBI" id="CHEBI:17976"/>
        <dbReference type="EC" id="1.10.3.11"/>
    </reaction>
</comment>
<dbReference type="GO" id="GO:0016020">
    <property type="term" value="C:membrane"/>
    <property type="evidence" value="ECO:0007669"/>
    <property type="project" value="UniProtKB-SubCell"/>
</dbReference>
<evidence type="ECO:0000256" key="6">
    <source>
        <dbReference type="ARBA" id="ARBA00022448"/>
    </source>
</evidence>
<dbReference type="Pfam" id="PF08541">
    <property type="entry name" value="ACP_syn_III_C"/>
    <property type="match status" value="1"/>
</dbReference>
<protein>
    <recommendedName>
        <fullName evidence="22">Ubiquinol oxidase</fullName>
        <ecNumber evidence="22">1.10.3.11</ecNumber>
    </recommendedName>
</protein>